<protein>
    <submittedName>
        <fullName evidence="11">Thiol reductant ABC exporter subunit CydD</fullName>
    </submittedName>
</protein>
<dbReference type="InterPro" id="IPR017871">
    <property type="entry name" value="ABC_transporter-like_CS"/>
</dbReference>
<evidence type="ECO:0000256" key="7">
    <source>
        <dbReference type="SAM" id="MobiDB-lite"/>
    </source>
</evidence>
<dbReference type="Gene3D" id="3.40.50.300">
    <property type="entry name" value="P-loop containing nucleotide triphosphate hydrolases"/>
    <property type="match status" value="1"/>
</dbReference>
<dbReference type="PROSITE" id="PS50893">
    <property type="entry name" value="ABC_TRANSPORTER_2"/>
    <property type="match status" value="1"/>
</dbReference>
<keyword evidence="6 8" id="KW-0472">Membrane</keyword>
<feature type="transmembrane region" description="Helical" evidence="8">
    <location>
        <begin position="138"/>
        <end position="156"/>
    </location>
</feature>
<dbReference type="RefSeq" id="WP_167934703.1">
    <property type="nucleotide sequence ID" value="NZ_JAAVJB010000180.1"/>
</dbReference>
<accession>A0ABX1AM67</accession>
<evidence type="ECO:0000256" key="2">
    <source>
        <dbReference type="ARBA" id="ARBA00022692"/>
    </source>
</evidence>
<dbReference type="SMART" id="SM00382">
    <property type="entry name" value="AAA"/>
    <property type="match status" value="1"/>
</dbReference>
<evidence type="ECO:0000256" key="6">
    <source>
        <dbReference type="ARBA" id="ARBA00023136"/>
    </source>
</evidence>
<evidence type="ECO:0000259" key="10">
    <source>
        <dbReference type="PROSITE" id="PS50929"/>
    </source>
</evidence>
<proteinExistence type="predicted"/>
<evidence type="ECO:0000259" key="9">
    <source>
        <dbReference type="PROSITE" id="PS50893"/>
    </source>
</evidence>
<dbReference type="InterPro" id="IPR003439">
    <property type="entry name" value="ABC_transporter-like_ATP-bd"/>
</dbReference>
<evidence type="ECO:0000313" key="11">
    <source>
        <dbReference type="EMBL" id="NJP68198.1"/>
    </source>
</evidence>
<feature type="transmembrane region" description="Helical" evidence="8">
    <location>
        <begin position="61"/>
        <end position="82"/>
    </location>
</feature>
<evidence type="ECO:0000256" key="5">
    <source>
        <dbReference type="ARBA" id="ARBA00022989"/>
    </source>
</evidence>
<dbReference type="PROSITE" id="PS50929">
    <property type="entry name" value="ABC_TM1F"/>
    <property type="match status" value="1"/>
</dbReference>
<dbReference type="Pfam" id="PF00664">
    <property type="entry name" value="ABC_membrane"/>
    <property type="match status" value="1"/>
</dbReference>
<dbReference type="InterPro" id="IPR014216">
    <property type="entry name" value="ABC_transptr_CydD"/>
</dbReference>
<comment type="caution">
    <text evidence="11">The sequence shown here is derived from an EMBL/GenBank/DDBJ whole genome shotgun (WGS) entry which is preliminary data.</text>
</comment>
<dbReference type="InterPro" id="IPR011527">
    <property type="entry name" value="ABC1_TM_dom"/>
</dbReference>
<dbReference type="PANTHER" id="PTHR24221:SF590">
    <property type="entry name" value="COMPONENT LINKED WITH THE ASSEMBLY OF CYTOCHROME' TRANSPORT TRANSMEMBRANE ATP-BINDING PROTEIN ABC TRANSPORTER CYDD-RELATED"/>
    <property type="match status" value="1"/>
</dbReference>
<dbReference type="InterPro" id="IPR039421">
    <property type="entry name" value="Type_1_exporter"/>
</dbReference>
<keyword evidence="4" id="KW-0067">ATP-binding</keyword>
<dbReference type="InterPro" id="IPR003593">
    <property type="entry name" value="AAA+_ATPase"/>
</dbReference>
<dbReference type="SUPFAM" id="SSF52540">
    <property type="entry name" value="P-loop containing nucleoside triphosphate hydrolases"/>
    <property type="match status" value="1"/>
</dbReference>
<keyword evidence="5 8" id="KW-1133">Transmembrane helix</keyword>
<evidence type="ECO:0000313" key="12">
    <source>
        <dbReference type="Proteomes" id="UP000746503"/>
    </source>
</evidence>
<dbReference type="CDD" id="cd03228">
    <property type="entry name" value="ABCC_MRP_Like"/>
    <property type="match status" value="1"/>
</dbReference>
<feature type="compositionally biased region" description="Basic and acidic residues" evidence="7">
    <location>
        <begin position="580"/>
        <end position="593"/>
    </location>
</feature>
<gene>
    <name evidence="11" type="primary">cydD</name>
    <name evidence="11" type="ORF">HCJ92_18305</name>
</gene>
<dbReference type="PANTHER" id="PTHR24221">
    <property type="entry name" value="ATP-BINDING CASSETTE SUB-FAMILY B"/>
    <property type="match status" value="1"/>
</dbReference>
<evidence type="ECO:0000256" key="4">
    <source>
        <dbReference type="ARBA" id="ARBA00022840"/>
    </source>
</evidence>
<dbReference type="NCBIfam" id="TIGR02857">
    <property type="entry name" value="CydD"/>
    <property type="match status" value="1"/>
</dbReference>
<evidence type="ECO:0000256" key="8">
    <source>
        <dbReference type="SAM" id="Phobius"/>
    </source>
</evidence>
<reference evidence="11 12" key="1">
    <citation type="submission" date="2020-03" db="EMBL/GenBank/DDBJ databases">
        <title>Draft genome of Streptomyces sp. ventii, isolated from the Axial Seamount in the Pacific Ocean, and resequencing of the two type strains Streptomyces lonarensis strain NCL 716 and Streptomyces bohaiensis strain 11A07.</title>
        <authorList>
            <person name="Loughran R.M."/>
            <person name="Pfannmuller K.M."/>
            <person name="Wasson B.J."/>
            <person name="Deadmond M.C."/>
            <person name="Paddock B.E."/>
            <person name="Koyack M.J."/>
            <person name="Gallegos D.A."/>
            <person name="Mitchell E.A."/>
            <person name="Ushijima B."/>
            <person name="Saw J.H."/>
            <person name="Mcphail K.L."/>
            <person name="Videau P."/>
        </authorList>
    </citation>
    <scope>NUCLEOTIDE SEQUENCE [LARGE SCALE GENOMIC DNA]</scope>
    <source>
        <strain evidence="12">5675061</strain>
    </source>
</reference>
<dbReference type="Proteomes" id="UP000746503">
    <property type="component" value="Unassembled WGS sequence"/>
</dbReference>
<evidence type="ECO:0000256" key="3">
    <source>
        <dbReference type="ARBA" id="ARBA00022741"/>
    </source>
</evidence>
<name>A0ABX1AM67_9ACTN</name>
<dbReference type="Gene3D" id="1.20.1560.10">
    <property type="entry name" value="ABC transporter type 1, transmembrane domain"/>
    <property type="match status" value="1"/>
</dbReference>
<dbReference type="PROSITE" id="PS00211">
    <property type="entry name" value="ABC_TRANSPORTER_1"/>
    <property type="match status" value="1"/>
</dbReference>
<dbReference type="InterPro" id="IPR036640">
    <property type="entry name" value="ABC1_TM_sf"/>
</dbReference>
<dbReference type="SUPFAM" id="SSF90123">
    <property type="entry name" value="ABC transporter transmembrane region"/>
    <property type="match status" value="1"/>
</dbReference>
<feature type="transmembrane region" description="Helical" evidence="8">
    <location>
        <begin position="162"/>
        <end position="185"/>
    </location>
</feature>
<feature type="region of interest" description="Disordered" evidence="7">
    <location>
        <begin position="559"/>
        <end position="600"/>
    </location>
</feature>
<feature type="transmembrane region" description="Helical" evidence="8">
    <location>
        <begin position="243"/>
        <end position="268"/>
    </location>
</feature>
<feature type="non-terminal residue" evidence="11">
    <location>
        <position position="600"/>
    </location>
</feature>
<feature type="transmembrane region" description="Helical" evidence="8">
    <location>
        <begin position="21"/>
        <end position="41"/>
    </location>
</feature>
<dbReference type="InterPro" id="IPR027417">
    <property type="entry name" value="P-loop_NTPase"/>
</dbReference>
<dbReference type="CDD" id="cd18584">
    <property type="entry name" value="ABC_6TM_AarD_CydD"/>
    <property type="match status" value="1"/>
</dbReference>
<keyword evidence="2 8" id="KW-0812">Transmembrane</keyword>
<dbReference type="EMBL" id="JAAVJB010000180">
    <property type="protein sequence ID" value="NJP68198.1"/>
    <property type="molecule type" value="Genomic_DNA"/>
</dbReference>
<sequence>MRPVDPRLLRCARATRGFLTASVVLGLAGAVLVIVQAVVLADIVVGAFEGGAAPGDLTTPLLVLLAAATGRALVSWLTELAAHRASASVKSELRLRLLRHVAAGRGGGGAADGGHATGELATLATRGVDALDDYFARYLPQLGLAAVVPVAVLAKILTEDWISAATILVTLPLIPLFMMLIGWATQAHMDRQWRRLSQLSGHFLDVVAGLTTLKVFGRAKAQGERVRTVTGEYRRSTLRTLRIAFLSSFALELLATISVALVAVSIGMRLVHGELDLRTGLVVLILAPEAYLPLRQVGAQYHAAAEGLAAADAVFDVLEEEHPAPGTRPAPDAGAVPAGRPLVTLDRVTVRYPGRTTDALTATSLDLRAGETVAVTGPSGAGKTTLLRSVLGLTRPVSGRVLVGGRELRELDPASWHDQLAWVPQHPHLFAGTVADNVRLARPGADDAAVARALADAAADDIDPDRLLDEGGAGLSQGQRQRVALARAFLADRPLLLLDEPTAALDTDTEARVADALRRLTADRTVLLVTHRRALLPVADRVVELAPGAPSPIVAPAAITAPEPPAPTPGEWILGIDGGGHGEARTPDTRSDAENSAGAG</sequence>
<feature type="domain" description="ABC transmembrane type-1" evidence="10">
    <location>
        <begin position="21"/>
        <end position="306"/>
    </location>
</feature>
<organism evidence="11 12">
    <name type="scientific">Streptomyces spiramenti</name>
    <dbReference type="NCBI Taxonomy" id="2720606"/>
    <lineage>
        <taxon>Bacteria</taxon>
        <taxon>Bacillati</taxon>
        <taxon>Actinomycetota</taxon>
        <taxon>Actinomycetes</taxon>
        <taxon>Kitasatosporales</taxon>
        <taxon>Streptomycetaceae</taxon>
        <taxon>Streptomyces</taxon>
    </lineage>
</organism>
<feature type="domain" description="ABC transporter" evidence="9">
    <location>
        <begin position="343"/>
        <end position="572"/>
    </location>
</feature>
<keyword evidence="3" id="KW-0547">Nucleotide-binding</keyword>
<evidence type="ECO:0000256" key="1">
    <source>
        <dbReference type="ARBA" id="ARBA00004651"/>
    </source>
</evidence>
<keyword evidence="12" id="KW-1185">Reference proteome</keyword>
<dbReference type="Pfam" id="PF00005">
    <property type="entry name" value="ABC_tran"/>
    <property type="match status" value="1"/>
</dbReference>
<comment type="subcellular location">
    <subcellularLocation>
        <location evidence="1">Cell membrane</location>
        <topology evidence="1">Multi-pass membrane protein</topology>
    </subcellularLocation>
</comment>